<feature type="domain" description="Alpha/beta hydrolase fold-3" evidence="2">
    <location>
        <begin position="741"/>
        <end position="960"/>
    </location>
</feature>
<dbReference type="InterPro" id="IPR029058">
    <property type="entry name" value="AB_hydrolase_fold"/>
</dbReference>
<dbReference type="PANTHER" id="PTHR23024">
    <property type="entry name" value="ARYLACETAMIDE DEACETYLASE"/>
    <property type="match status" value="1"/>
</dbReference>
<organism evidence="3">
    <name type="scientific">Oryza punctata</name>
    <name type="common">Red rice</name>
    <dbReference type="NCBI Taxonomy" id="4537"/>
    <lineage>
        <taxon>Eukaryota</taxon>
        <taxon>Viridiplantae</taxon>
        <taxon>Streptophyta</taxon>
        <taxon>Embryophyta</taxon>
        <taxon>Tracheophyta</taxon>
        <taxon>Spermatophyta</taxon>
        <taxon>Magnoliopsida</taxon>
        <taxon>Liliopsida</taxon>
        <taxon>Poales</taxon>
        <taxon>Poaceae</taxon>
        <taxon>BOP clade</taxon>
        <taxon>Oryzoideae</taxon>
        <taxon>Oryzeae</taxon>
        <taxon>Oryzinae</taxon>
        <taxon>Oryza</taxon>
    </lineage>
</organism>
<dbReference type="GO" id="GO:0016787">
    <property type="term" value="F:hydrolase activity"/>
    <property type="evidence" value="ECO:0007669"/>
    <property type="project" value="InterPro"/>
</dbReference>
<dbReference type="Gramene" id="OPUNC07G03840.1">
    <property type="protein sequence ID" value="OPUNC07G03840.1"/>
    <property type="gene ID" value="OPUNC07G03840"/>
</dbReference>
<dbReference type="PANTHER" id="PTHR23024:SF442">
    <property type="entry name" value="OS07G0162400 PROTEIN"/>
    <property type="match status" value="1"/>
</dbReference>
<dbReference type="OMA" id="CDQVKIK"/>
<name>A0A0E0LHF7_ORYPU</name>
<dbReference type="Proteomes" id="UP000026962">
    <property type="component" value="Chromosome 7"/>
</dbReference>
<dbReference type="InterPro" id="IPR013094">
    <property type="entry name" value="AB_hydrolase_3"/>
</dbReference>
<evidence type="ECO:0000313" key="4">
    <source>
        <dbReference type="Proteomes" id="UP000026962"/>
    </source>
</evidence>
<dbReference type="HOGENOM" id="CLU_259801_0_0_1"/>
<dbReference type="EnsemblPlants" id="OPUNC07G03840.1">
    <property type="protein sequence ID" value="OPUNC07G03840.1"/>
    <property type="gene ID" value="OPUNC07G03840"/>
</dbReference>
<evidence type="ECO:0000313" key="3">
    <source>
        <dbReference type="EnsemblPlants" id="OPUNC07G03840.1"/>
    </source>
</evidence>
<evidence type="ECO:0000259" key="2">
    <source>
        <dbReference type="Pfam" id="PF07859"/>
    </source>
</evidence>
<dbReference type="Gene3D" id="3.40.50.1820">
    <property type="entry name" value="alpha/beta hydrolase"/>
    <property type="match status" value="4"/>
</dbReference>
<evidence type="ECO:0000256" key="1">
    <source>
        <dbReference type="PROSITE-ProRule" id="PRU10038"/>
    </source>
</evidence>
<dbReference type="eggNOG" id="KOG1515">
    <property type="taxonomic scope" value="Eukaryota"/>
</dbReference>
<feature type="domain" description="Alpha/beta hydrolase fold-3" evidence="2">
    <location>
        <begin position="1075"/>
        <end position="1295"/>
    </location>
</feature>
<dbReference type="InterPro" id="IPR050466">
    <property type="entry name" value="Carboxylest/Gibb_receptor"/>
</dbReference>
<feature type="domain" description="Alpha/beta hydrolase fold-3" evidence="2">
    <location>
        <begin position="411"/>
        <end position="644"/>
    </location>
</feature>
<reference evidence="3" key="1">
    <citation type="submission" date="2015-04" db="UniProtKB">
        <authorList>
            <consortium name="EnsemblPlants"/>
        </authorList>
    </citation>
    <scope>IDENTIFICATION</scope>
</reference>
<dbReference type="SUPFAM" id="SSF53474">
    <property type="entry name" value="alpha/beta-Hydrolases"/>
    <property type="match status" value="4"/>
</dbReference>
<proteinExistence type="predicted"/>
<dbReference type="STRING" id="4537.A0A0E0LHF7"/>
<sequence length="1322" mass="142347">MFKIQKGASRDLVGFLRVLSDGTILRSPGPVFCPSTFPGEHPSVEWKEAVYDKAKNLHVRMYKPSPSAGGGGGGKLPVLVYFHGGGFCLGSCTWANVHSFCLRLAADAGDAAGFLHWLRERSVDDGDSDGDGWLAEAADFGRVFVTGDSAGGTIAHHLAVRAGSAAAPNLAGGEPDDPVTIQGYILLMPFFGGVVRTPSEAECPADVFLNLDLFDRFWRLSLPAGATRDHPMANPFGPDSPALDGVELPPVLVIAGGLDMLRDRAVDYAERLSAMGKPVELAEFAGEHHGFFTLGPGSDAAGELIAAVARFVRNTCVVDLAKRAPLMSSSSSSPAPAPPHVVEDCLGIVQLLSDGTVTRSDDYSSISLMCNVPTDLPVQWKDVVYDAGRGLRLRMYAPTSHSGEEGKLPVLVYFHGGGFCIASFELPNFHAGALRLAGELPAVVLSANYRLAPEHRLPAAHDDAESVLSWLRGHAAASASASASADPWLAALADFDRVFVCGDSCGGNIAHHLTIGCGSGKIELDPARLVGCVMLWPYFGGEEKMPSEAPPPEGDASSSAMSIVLFDQMWRLALPAGATRDHPAANPFGPESPPLNGVVFPPVLIVDPEQDVLRDRVADYAARMEAMGKRVELVKFEGQGHGFFVLDPMSEASGELVRVVRRFQQQQPYVVEDCRGALQLLSDGTIVRAAAPPFHVRLDIDDGRVEWKDAVYDAAHGLGVRMYKPAATGEAEKEEEKLPVVVYFHGGGFCIGSCTWPNFHAGCLRLAAELPAVVLSFDYRLAPEHRLPAAHEDTATALLWLRDQILSDPWLADAADTRQVFVSGESAGGNFAHHLAVRFGAAGLDPVRIAGYILLMPAFISEKRTRSELATPATAFLTRDMCDRYCRLALPAGADKDHPLVNPFGPASRSLEAADVGRMLVVAADGDLLRDKNVEYAEKMKAMGKDVELVVFAGEEHAFFGVKPMSGATGELVEVIRRFIGGGDGAAAANIEEEAMAPAAEPYVVEDCRGAVQLMSDGTVRRSAEPAFHVDLPDDADAAVEWKDVTYDAEHDLNARLYRPRHLGAANDARVPVVAYFHGGGFCIGSGRWPNFHAWCLRLAAELPAVVLSFDYRLAPEHRLPAAQEDGATAMAWVRDNAARDPWLADAADFSRVFVAGDSAGGNITHHMAVRFGKTGLGPHVRLRGHVLLMPAMAGEARTRAELECRPGAFLTAEMSDRYARLILPDGATRDYPVLNPAGPEAPGLEAVAMAPALVVAAEHDILRDRNEHYARRMKEEWGKEVVFVDFAGEQHGFFEVDPWSERADELVRLIRKFVVEHMNSE</sequence>
<protein>
    <recommendedName>
        <fullName evidence="2">Alpha/beta hydrolase fold-3 domain-containing protein</fullName>
    </recommendedName>
</protein>
<accession>A0A0E0LHF7</accession>
<dbReference type="InterPro" id="IPR033140">
    <property type="entry name" value="Lipase_GDXG_put_SER_AS"/>
</dbReference>
<dbReference type="PROSITE" id="PS01174">
    <property type="entry name" value="LIPASE_GDXG_SER"/>
    <property type="match status" value="1"/>
</dbReference>
<dbReference type="Pfam" id="PF07859">
    <property type="entry name" value="Abhydrolase_3"/>
    <property type="match status" value="4"/>
</dbReference>
<reference evidence="3" key="2">
    <citation type="submission" date="2018-05" db="EMBL/GenBank/DDBJ databases">
        <title>OpunRS2 (Oryza punctata Reference Sequence Version 2).</title>
        <authorList>
            <person name="Zhang J."/>
            <person name="Kudrna D."/>
            <person name="Lee S."/>
            <person name="Talag J."/>
            <person name="Welchert J."/>
            <person name="Wing R.A."/>
        </authorList>
    </citation>
    <scope>NUCLEOTIDE SEQUENCE [LARGE SCALE GENOMIC DNA]</scope>
</reference>
<feature type="active site" evidence="1">
    <location>
        <position position="1159"/>
    </location>
</feature>
<keyword evidence="4" id="KW-1185">Reference proteome</keyword>
<feature type="domain" description="Alpha/beta hydrolase fold-3" evidence="2">
    <location>
        <begin position="110"/>
        <end position="292"/>
    </location>
</feature>